<name>A0ABS6YAQ4_9BACT</name>
<keyword evidence="1" id="KW-0479">Metal-binding</keyword>
<proteinExistence type="inferred from homology"/>
<feature type="binding site" evidence="1">
    <location>
        <position position="143"/>
    </location>
    <ligand>
        <name>Zn(2+)</name>
        <dbReference type="ChEBI" id="CHEBI:29105"/>
        <label>1</label>
        <note>catalytic</note>
    </ligand>
</feature>
<comment type="function">
    <text evidence="1">Zinc phosphodiesterase, which displays some tRNA 3'-processing endonuclease activity. Probably involved in tRNA maturation, by removing a 3'-trailer from precursor tRNA.</text>
</comment>
<dbReference type="CDD" id="cd07717">
    <property type="entry name" value="RNaseZ_ZiPD-like_MBL-fold"/>
    <property type="match status" value="1"/>
</dbReference>
<dbReference type="RefSeq" id="WP_219478946.1">
    <property type="nucleotide sequence ID" value="NZ_CAURBD010000003.1"/>
</dbReference>
<dbReference type="PANTHER" id="PTHR46018">
    <property type="entry name" value="ZINC PHOSPHODIESTERASE ELAC PROTEIN 1"/>
    <property type="match status" value="1"/>
</dbReference>
<comment type="catalytic activity">
    <reaction evidence="1">
        <text>Endonucleolytic cleavage of RNA, removing extra 3' nucleotides from tRNA precursor, generating 3' termini of tRNAs. A 3'-hydroxy group is left at the tRNA terminus and a 5'-phosphoryl group is left at the trailer molecule.</text>
        <dbReference type="EC" id="3.1.26.11"/>
    </reaction>
</comment>
<gene>
    <name evidence="1" type="primary">rnz</name>
    <name evidence="2" type="ORF">KZO38_00605</name>
</gene>
<keyword evidence="3" id="KW-1185">Reference proteome</keyword>
<comment type="cofactor">
    <cofactor evidence="1">
        <name>Zn(2+)</name>
        <dbReference type="ChEBI" id="CHEBI:29105"/>
    </cofactor>
    <text evidence="1">Binds 2 Zn(2+) ions.</text>
</comment>
<feature type="binding site" evidence="1">
    <location>
        <position position="213"/>
    </location>
    <ligand>
        <name>Zn(2+)</name>
        <dbReference type="ChEBI" id="CHEBI:29105"/>
        <label>2</label>
        <note>catalytic</note>
    </ligand>
</feature>
<feature type="binding site" evidence="1">
    <location>
        <position position="68"/>
    </location>
    <ligand>
        <name>Zn(2+)</name>
        <dbReference type="ChEBI" id="CHEBI:29105"/>
        <label>2</label>
        <note>catalytic</note>
    </ligand>
</feature>
<dbReference type="Pfam" id="PF23023">
    <property type="entry name" value="Anti-Pycsar_Apyc1"/>
    <property type="match status" value="1"/>
</dbReference>
<dbReference type="PANTHER" id="PTHR46018:SF2">
    <property type="entry name" value="ZINC PHOSPHODIESTERASE ELAC PROTEIN 1"/>
    <property type="match status" value="1"/>
</dbReference>
<protein>
    <recommendedName>
        <fullName evidence="1">Ribonuclease Z</fullName>
        <shortName evidence="1">RNase Z</shortName>
        <ecNumber evidence="1">3.1.26.11</ecNumber>
    </recommendedName>
    <alternativeName>
        <fullName evidence="1">tRNA 3 endonuclease</fullName>
    </alternativeName>
    <alternativeName>
        <fullName evidence="1">tRNase Z</fullName>
    </alternativeName>
</protein>
<dbReference type="HAMAP" id="MF_01818">
    <property type="entry name" value="RNase_Z_BN"/>
    <property type="match status" value="1"/>
</dbReference>
<comment type="subunit">
    <text evidence="1">Homodimer.</text>
</comment>
<keyword evidence="1" id="KW-0862">Zinc</keyword>
<keyword evidence="1" id="KW-0819">tRNA processing</keyword>
<keyword evidence="1" id="KW-0255">Endonuclease</keyword>
<keyword evidence="1" id="KW-0540">Nuclease</keyword>
<evidence type="ECO:0000313" key="3">
    <source>
        <dbReference type="Proteomes" id="UP000788426"/>
    </source>
</evidence>
<reference evidence="2 3" key="1">
    <citation type="submission" date="2021-07" db="EMBL/GenBank/DDBJ databases">
        <title>Genomic diversity and antimicrobial resistance of Prevotella spp. isolated from chronic lung disease airways.</title>
        <authorList>
            <person name="Webb K.A."/>
            <person name="Olagoke O.S."/>
            <person name="Baird T."/>
            <person name="Neill J."/>
            <person name="Pham A."/>
            <person name="Wells T.J."/>
            <person name="Ramsay K.A."/>
            <person name="Bell S.C."/>
            <person name="Sarovich D.S."/>
            <person name="Price E.P."/>
        </authorList>
    </citation>
    <scope>NUCLEOTIDE SEQUENCE [LARGE SCALE GENOMIC DNA]</scope>
    <source>
        <strain evidence="2 3">SCHI0011.S.12</strain>
    </source>
</reference>
<feature type="binding site" evidence="1">
    <location>
        <position position="65"/>
    </location>
    <ligand>
        <name>Zn(2+)</name>
        <dbReference type="ChEBI" id="CHEBI:29105"/>
        <label>1</label>
        <note>catalytic</note>
    </ligand>
</feature>
<dbReference type="GO" id="GO:0042781">
    <property type="term" value="F:3'-tRNA processing endoribonuclease activity"/>
    <property type="evidence" value="ECO:0007669"/>
    <property type="project" value="UniProtKB-EC"/>
</dbReference>
<comment type="caution">
    <text evidence="2">The sequence shown here is derived from an EMBL/GenBank/DDBJ whole genome shotgun (WGS) entry which is preliminary data.</text>
</comment>
<dbReference type="NCBIfam" id="NF000801">
    <property type="entry name" value="PRK00055.1-3"/>
    <property type="match status" value="1"/>
</dbReference>
<dbReference type="EC" id="3.1.26.11" evidence="1"/>
<evidence type="ECO:0000313" key="2">
    <source>
        <dbReference type="EMBL" id="MBW4768271.1"/>
    </source>
</evidence>
<feature type="binding site" evidence="1">
    <location>
        <position position="213"/>
    </location>
    <ligand>
        <name>Zn(2+)</name>
        <dbReference type="ChEBI" id="CHEBI:29105"/>
        <label>1</label>
        <note>catalytic</note>
    </ligand>
</feature>
<sequence>METFNVHILGCGSALPTLLHSASCQVVEIRGKFFMVDCGECAQIQLRKSHVNFMKIGAILISHLHGDHCFGLIGLISTFGMLGRTAPLYIYAPQEYENLFKAQMNFFCKGLTFDVVFNGVDTTENTVIYDDRSLTIESIPLDHRISCCGFLFKEKQTLAHIKRDMIDFYNIPHYKINAIKQGEDWVTEDGEVVPNARLTFPADPARSYAYCSDTKYLPELHKMIKDVTLLYHESTYANEHADYGEKYFHSTAEQAAMVARDANAKQLLLGHYSSRYTNETILLDEAKKVFPNSILSNEGMIVSIK</sequence>
<dbReference type="NCBIfam" id="TIGR02651">
    <property type="entry name" value="RNase_Z"/>
    <property type="match status" value="1"/>
</dbReference>
<feature type="active site" description="Proton acceptor" evidence="1">
    <location>
        <position position="67"/>
    </location>
</feature>
<dbReference type="EMBL" id="JAHXCT010000001">
    <property type="protein sequence ID" value="MBW4768271.1"/>
    <property type="molecule type" value="Genomic_DNA"/>
</dbReference>
<accession>A0ABS6YAQ4</accession>
<feature type="binding site" evidence="1">
    <location>
        <position position="67"/>
    </location>
    <ligand>
        <name>Zn(2+)</name>
        <dbReference type="ChEBI" id="CHEBI:29105"/>
        <label>2</label>
        <note>catalytic</note>
    </ligand>
</feature>
<comment type="similarity">
    <text evidence="1">Belongs to the RNase Z family.</text>
</comment>
<keyword evidence="1 2" id="KW-0378">Hydrolase</keyword>
<feature type="binding site" evidence="1">
    <location>
        <position position="63"/>
    </location>
    <ligand>
        <name>Zn(2+)</name>
        <dbReference type="ChEBI" id="CHEBI:29105"/>
        <label>1</label>
        <note>catalytic</note>
    </ligand>
</feature>
<dbReference type="InterPro" id="IPR013471">
    <property type="entry name" value="RNase_Z/BN"/>
</dbReference>
<feature type="binding site" evidence="1">
    <location>
        <position position="271"/>
    </location>
    <ligand>
        <name>Zn(2+)</name>
        <dbReference type="ChEBI" id="CHEBI:29105"/>
        <label>2</label>
        <note>catalytic</note>
    </ligand>
</feature>
<evidence type="ECO:0000256" key="1">
    <source>
        <dbReference type="HAMAP-Rule" id="MF_01818"/>
    </source>
</evidence>
<organism evidence="2 3">
    <name type="scientific">Hoylesella nanceiensis</name>
    <dbReference type="NCBI Taxonomy" id="425941"/>
    <lineage>
        <taxon>Bacteria</taxon>
        <taxon>Pseudomonadati</taxon>
        <taxon>Bacteroidota</taxon>
        <taxon>Bacteroidia</taxon>
        <taxon>Bacteroidales</taxon>
        <taxon>Prevotellaceae</taxon>
        <taxon>Hoylesella</taxon>
    </lineage>
</organism>
<dbReference type="Proteomes" id="UP000788426">
    <property type="component" value="Unassembled WGS sequence"/>
</dbReference>